<gene>
    <name evidence="1" type="ORF">Pmani_004342</name>
</gene>
<reference evidence="1" key="1">
    <citation type="submission" date="2023-11" db="EMBL/GenBank/DDBJ databases">
        <title>Genome assemblies of two species of porcelain crab, Petrolisthes cinctipes and Petrolisthes manimaculis (Anomura: Porcellanidae).</title>
        <authorList>
            <person name="Angst P."/>
        </authorList>
    </citation>
    <scope>NUCLEOTIDE SEQUENCE</scope>
    <source>
        <strain evidence="1">PB745_02</strain>
        <tissue evidence="1">Gill</tissue>
    </source>
</reference>
<name>A0AAE1QEU2_9EUCA</name>
<evidence type="ECO:0000313" key="1">
    <source>
        <dbReference type="EMBL" id="KAK4325031.1"/>
    </source>
</evidence>
<dbReference type="InterPro" id="IPR027417">
    <property type="entry name" value="P-loop_NTPase"/>
</dbReference>
<protein>
    <submittedName>
        <fullName evidence="1">Uncharacterized protein</fullName>
    </submittedName>
</protein>
<sequence length="67" mass="7660">MSLKQHKVAIVLNKCELPLSRSANEVLNVMRLEDLKQHARPKLLTFEVSALAPKGLRPLLKWMRGIE</sequence>
<dbReference type="AlphaFoldDB" id="A0AAE1QEU2"/>
<proteinExistence type="predicted"/>
<dbReference type="Proteomes" id="UP001292094">
    <property type="component" value="Unassembled WGS sequence"/>
</dbReference>
<dbReference type="Gene3D" id="3.40.50.300">
    <property type="entry name" value="P-loop containing nucleotide triphosphate hydrolases"/>
    <property type="match status" value="1"/>
</dbReference>
<dbReference type="SUPFAM" id="SSF52540">
    <property type="entry name" value="P-loop containing nucleoside triphosphate hydrolases"/>
    <property type="match status" value="1"/>
</dbReference>
<dbReference type="PANTHER" id="PTHR46688:SF1">
    <property type="entry name" value="ADP-RIBOSYLATION FACTOR-LIKE PROTEIN 16"/>
    <property type="match status" value="1"/>
</dbReference>
<dbReference type="PANTHER" id="PTHR46688">
    <property type="entry name" value="ADP-RIBOSYLATION FACTOR-LIKE PROTEIN 16"/>
    <property type="match status" value="1"/>
</dbReference>
<evidence type="ECO:0000313" key="2">
    <source>
        <dbReference type="Proteomes" id="UP001292094"/>
    </source>
</evidence>
<organism evidence="1 2">
    <name type="scientific">Petrolisthes manimaculis</name>
    <dbReference type="NCBI Taxonomy" id="1843537"/>
    <lineage>
        <taxon>Eukaryota</taxon>
        <taxon>Metazoa</taxon>
        <taxon>Ecdysozoa</taxon>
        <taxon>Arthropoda</taxon>
        <taxon>Crustacea</taxon>
        <taxon>Multicrustacea</taxon>
        <taxon>Malacostraca</taxon>
        <taxon>Eumalacostraca</taxon>
        <taxon>Eucarida</taxon>
        <taxon>Decapoda</taxon>
        <taxon>Pleocyemata</taxon>
        <taxon>Anomura</taxon>
        <taxon>Galatheoidea</taxon>
        <taxon>Porcellanidae</taxon>
        <taxon>Petrolisthes</taxon>
    </lineage>
</organism>
<dbReference type="EMBL" id="JAWZYT010000301">
    <property type="protein sequence ID" value="KAK4325031.1"/>
    <property type="molecule type" value="Genomic_DNA"/>
</dbReference>
<keyword evidence="2" id="KW-1185">Reference proteome</keyword>
<comment type="caution">
    <text evidence="1">The sequence shown here is derived from an EMBL/GenBank/DDBJ whole genome shotgun (WGS) entry which is preliminary data.</text>
</comment>
<accession>A0AAE1QEU2</accession>